<sequence>MKQLLTPILSFFFLILLYGSVNGQTVTSATSCGELTTNYTDSSHSGNTNDPIFLFEGGTSSGELSFEEVVGATYDWYIFNPSTNSYDEHALNSTPTQTNLSDGGYLVVRTDGGGTITEGRAWVWSTSLVADAGADINICNGSSTTINGSGTVLNPSFTYYDPVPRPFKIDNNTIITVTFDAVHSYVSDLAFYLMPPDEATIVTLGVNEPGNACNPGNDVSNLSFTNDPSIGTQIYDLCGMGAPLTGTYNHYYADYSPASGATAIDMSSLIGYDAGQGGWKVMIYDCENLDTGSLTSASITFNDGLGNTRTYSSGAINVAINDNSCSSGSASIYEVPYITAAPASETLTIATGTGVNSTGGFEWSSSTVGPNGPWGASFNNSTASPVISPDQTTWYRLQIDNGLGCSSEDVIQVSVTNAPNSGVGTDTQACIGDTAIDLNGLLSGEDTGGVWSVSGTSVDAPGMDFDAAAGTYDPTTAGAYTFEYNVTAVSPCTIDAITSVTVTVSSLSDTGTDQQLSITNASGTIDLFSSLGGAPDVGGIWSMDATSTDAGSSFDAVMGTVDTSGLSFGTYVFNYTIASCITSVSTITLEYPNPCGAVDTDGDLINDLCDDDDDGDGYSDIMEMAEGTDPKDENSVPLDTDMDGDPNSTDPDDDGDGTTDANDAFPLDDSEDTDTDGDGTGDNADIDDDGDGYSDIMEMAEGTDPKDENSVPLDTDMDGDPNSTDPDDDGDGTTDANDAFPLDDSEDTDTDGDGTGNNADTDDDGDGFSDQAEIDRGTDPLDATSFPQEDDLEEEPIVPESKIVPAQAFTPNGDGNNDFWVVPGLANYPNNRVTIFNRSGHEVFKTQSYQNNWGGFYKNNNKKLPAGSYFYIIDLGDGSAPLQGWIFINY</sequence>
<dbReference type="AlphaFoldDB" id="A0AA48HC90"/>
<dbReference type="EMBL" id="AP027268">
    <property type="protein sequence ID" value="BDW94224.1"/>
    <property type="molecule type" value="Genomic_DNA"/>
</dbReference>
<reference evidence="6 7" key="1">
    <citation type="submission" date="2023-01" db="EMBL/GenBank/DDBJ databases">
        <title>Complete genome sequence of Muricauda aquimarina strain IFOP_LL357.</title>
        <authorList>
            <person name="Gajardo G."/>
            <person name="Ueki S."/>
            <person name="Maruyama F."/>
        </authorList>
    </citation>
    <scope>NUCLEOTIDE SEQUENCE [LARGE SCALE GENOMIC DNA]</scope>
    <source>
        <strain evidence="6 7">IFOP_LL357</strain>
    </source>
</reference>
<dbReference type="GO" id="GO:0005509">
    <property type="term" value="F:calcium ion binding"/>
    <property type="evidence" value="ECO:0007669"/>
    <property type="project" value="InterPro"/>
</dbReference>
<dbReference type="InterPro" id="IPR059100">
    <property type="entry name" value="TSP3_bac"/>
</dbReference>
<feature type="compositionally biased region" description="Acidic residues" evidence="5">
    <location>
        <begin position="606"/>
        <end position="617"/>
    </location>
</feature>
<name>A0AA48HC90_9FLAO</name>
<gene>
    <name evidence="6" type="ORF">MACH07_30560</name>
</gene>
<evidence type="ECO:0000313" key="6">
    <source>
        <dbReference type="EMBL" id="BDW94224.1"/>
    </source>
</evidence>
<dbReference type="Gene3D" id="4.10.1080.10">
    <property type="entry name" value="TSP type-3 repeat"/>
    <property type="match status" value="2"/>
</dbReference>
<feature type="compositionally biased region" description="Acidic residues" evidence="5">
    <location>
        <begin position="666"/>
        <end position="692"/>
    </location>
</feature>
<keyword evidence="3" id="KW-0732">Signal</keyword>
<dbReference type="PROSITE" id="PS51257">
    <property type="entry name" value="PROKAR_LIPOPROTEIN"/>
    <property type="match status" value="1"/>
</dbReference>
<dbReference type="RefSeq" id="WP_338195423.1">
    <property type="nucleotide sequence ID" value="NZ_AP027268.1"/>
</dbReference>
<dbReference type="NCBIfam" id="TIGR04131">
    <property type="entry name" value="Bac_Flav_CTERM"/>
    <property type="match status" value="1"/>
</dbReference>
<evidence type="ECO:0000256" key="1">
    <source>
        <dbReference type="ARBA" id="ARBA00004613"/>
    </source>
</evidence>
<dbReference type="InterPro" id="IPR026341">
    <property type="entry name" value="T9SS_type_B"/>
</dbReference>
<evidence type="ECO:0008006" key="8">
    <source>
        <dbReference type="Google" id="ProtNLM"/>
    </source>
</evidence>
<comment type="subcellular location">
    <subcellularLocation>
        <location evidence="1">Secreted</location>
    </subcellularLocation>
</comment>
<dbReference type="Proteomes" id="UP001330184">
    <property type="component" value="Chromosome"/>
</dbReference>
<dbReference type="Pfam" id="PF13585">
    <property type="entry name" value="CHU_C"/>
    <property type="match status" value="1"/>
</dbReference>
<evidence type="ECO:0000256" key="2">
    <source>
        <dbReference type="ARBA" id="ARBA00022525"/>
    </source>
</evidence>
<organism evidence="6 7">
    <name type="scientific">Flagellimonas marinaquae</name>
    <dbReference type="NCBI Taxonomy" id="254955"/>
    <lineage>
        <taxon>Bacteria</taxon>
        <taxon>Pseudomonadati</taxon>
        <taxon>Bacteroidota</taxon>
        <taxon>Flavobacteriia</taxon>
        <taxon>Flavobacteriales</taxon>
        <taxon>Flavobacteriaceae</taxon>
        <taxon>Flagellimonas</taxon>
    </lineage>
</organism>
<dbReference type="Pfam" id="PF18884">
    <property type="entry name" value="TSP3_bac"/>
    <property type="match status" value="3"/>
</dbReference>
<keyword evidence="2" id="KW-0964">Secreted</keyword>
<feature type="compositionally biased region" description="Acidic residues" evidence="5">
    <location>
        <begin position="715"/>
        <end position="732"/>
    </location>
</feature>
<keyword evidence="7" id="KW-1185">Reference proteome</keyword>
<feature type="compositionally biased region" description="Acidic residues" evidence="5">
    <location>
        <begin position="640"/>
        <end position="657"/>
    </location>
</feature>
<feature type="compositionally biased region" description="Acidic residues" evidence="5">
    <location>
        <begin position="741"/>
        <end position="752"/>
    </location>
</feature>
<evidence type="ECO:0000256" key="3">
    <source>
        <dbReference type="ARBA" id="ARBA00022729"/>
    </source>
</evidence>
<feature type="compositionally biased region" description="Acidic residues" evidence="5">
    <location>
        <begin position="788"/>
        <end position="797"/>
    </location>
</feature>
<dbReference type="SUPFAM" id="SSF103647">
    <property type="entry name" value="TSP type-3 repeat"/>
    <property type="match status" value="2"/>
</dbReference>
<accession>A0AA48HC90</accession>
<evidence type="ECO:0000313" key="7">
    <source>
        <dbReference type="Proteomes" id="UP001330184"/>
    </source>
</evidence>
<dbReference type="InterPro" id="IPR028974">
    <property type="entry name" value="TSP_type-3_rpt"/>
</dbReference>
<evidence type="ECO:0000256" key="4">
    <source>
        <dbReference type="ARBA" id="ARBA00022837"/>
    </source>
</evidence>
<keyword evidence="4" id="KW-0106">Calcium</keyword>
<evidence type="ECO:0000256" key="5">
    <source>
        <dbReference type="SAM" id="MobiDB-lite"/>
    </source>
</evidence>
<feature type="region of interest" description="Disordered" evidence="5">
    <location>
        <begin position="606"/>
        <end position="797"/>
    </location>
</feature>
<protein>
    <recommendedName>
        <fullName evidence="8">P/Homo B domain-containing protein</fullName>
    </recommendedName>
</protein>
<proteinExistence type="predicted"/>